<evidence type="ECO:0000256" key="5">
    <source>
        <dbReference type="SAM" id="MobiDB-lite"/>
    </source>
</evidence>
<evidence type="ECO:0000256" key="4">
    <source>
        <dbReference type="ARBA" id="ARBA00023204"/>
    </source>
</evidence>
<evidence type="ECO:0000256" key="3">
    <source>
        <dbReference type="ARBA" id="ARBA00023125"/>
    </source>
</evidence>
<dbReference type="GO" id="GO:0046982">
    <property type="term" value="F:protein heterodimerization activity"/>
    <property type="evidence" value="ECO:0007669"/>
    <property type="project" value="InterPro"/>
</dbReference>
<dbReference type="Gene3D" id="1.10.20.10">
    <property type="entry name" value="Histone, subunit A"/>
    <property type="match status" value="1"/>
</dbReference>
<name>A0A9N9L5J8_9HELO</name>
<proteinExistence type="inferred from homology"/>
<evidence type="ECO:0000313" key="6">
    <source>
        <dbReference type="EMBL" id="CAG8959499.1"/>
    </source>
</evidence>
<organism evidence="6 7">
    <name type="scientific">Hymenoscyphus fraxineus</name>
    <dbReference type="NCBI Taxonomy" id="746836"/>
    <lineage>
        <taxon>Eukaryota</taxon>
        <taxon>Fungi</taxon>
        <taxon>Dikarya</taxon>
        <taxon>Ascomycota</taxon>
        <taxon>Pezizomycotina</taxon>
        <taxon>Leotiomycetes</taxon>
        <taxon>Helotiales</taxon>
        <taxon>Helotiaceae</taxon>
        <taxon>Hymenoscyphus</taxon>
    </lineage>
</organism>
<dbReference type="GO" id="GO:0031297">
    <property type="term" value="P:replication fork processing"/>
    <property type="evidence" value="ECO:0007669"/>
    <property type="project" value="TreeGrafter"/>
</dbReference>
<dbReference type="GO" id="GO:0071821">
    <property type="term" value="C:FANCM-MHF complex"/>
    <property type="evidence" value="ECO:0007669"/>
    <property type="project" value="InterPro"/>
</dbReference>
<dbReference type="CDD" id="cd22919">
    <property type="entry name" value="HFD_CENP-S"/>
    <property type="match status" value="1"/>
</dbReference>
<evidence type="ECO:0000313" key="7">
    <source>
        <dbReference type="Proteomes" id="UP000696280"/>
    </source>
</evidence>
<dbReference type="SUPFAM" id="SSF47113">
    <property type="entry name" value="Histone-fold"/>
    <property type="match status" value="1"/>
</dbReference>
<dbReference type="EMBL" id="CAJVRL010000092">
    <property type="protein sequence ID" value="CAG8959499.1"/>
    <property type="molecule type" value="Genomic_DNA"/>
</dbReference>
<dbReference type="GO" id="GO:0006281">
    <property type="term" value="P:DNA repair"/>
    <property type="evidence" value="ECO:0007669"/>
    <property type="project" value="UniProtKB-KW"/>
</dbReference>
<dbReference type="GO" id="GO:0003677">
    <property type="term" value="F:DNA binding"/>
    <property type="evidence" value="ECO:0007669"/>
    <property type="project" value="UniProtKB-KW"/>
</dbReference>
<dbReference type="OrthoDB" id="1872155at2759"/>
<dbReference type="PANTHER" id="PTHR22980:SF0">
    <property type="entry name" value="CENTROMERE PROTEIN S"/>
    <property type="match status" value="1"/>
</dbReference>
<keyword evidence="4" id="KW-0234">DNA repair</keyword>
<protein>
    <recommendedName>
        <fullName evidence="8">Apoptosis-inducing TAF9-like domain 1 family protein</fullName>
    </recommendedName>
</protein>
<feature type="region of interest" description="Disordered" evidence="5">
    <location>
        <begin position="92"/>
        <end position="114"/>
    </location>
</feature>
<feature type="compositionally biased region" description="Basic and acidic residues" evidence="5">
    <location>
        <begin position="92"/>
        <end position="101"/>
    </location>
</feature>
<dbReference type="InterPro" id="IPR029003">
    <property type="entry name" value="CENP-S/Mhf1"/>
</dbReference>
<gene>
    <name evidence="6" type="ORF">HYFRA_00001398</name>
</gene>
<comment type="similarity">
    <text evidence="1">Belongs to the TAF9 family. CENP-S/MHF1 subfamily.</text>
</comment>
<keyword evidence="2" id="KW-0227">DNA damage</keyword>
<dbReference type="GO" id="GO:0003682">
    <property type="term" value="F:chromatin binding"/>
    <property type="evidence" value="ECO:0007669"/>
    <property type="project" value="TreeGrafter"/>
</dbReference>
<comment type="caution">
    <text evidence="6">The sequence shown here is derived from an EMBL/GenBank/DDBJ whole genome shotgun (WGS) entry which is preliminary data.</text>
</comment>
<evidence type="ECO:0000256" key="2">
    <source>
        <dbReference type="ARBA" id="ARBA00022763"/>
    </source>
</evidence>
<dbReference type="InterPro" id="IPR009072">
    <property type="entry name" value="Histone-fold"/>
</dbReference>
<dbReference type="Proteomes" id="UP000696280">
    <property type="component" value="Unassembled WGS sequence"/>
</dbReference>
<keyword evidence="7" id="KW-1185">Reference proteome</keyword>
<dbReference type="AlphaFoldDB" id="A0A9N9L5J8"/>
<evidence type="ECO:0008006" key="8">
    <source>
        <dbReference type="Google" id="ProtNLM"/>
    </source>
</evidence>
<dbReference type="GO" id="GO:0000712">
    <property type="term" value="P:resolution of meiotic recombination intermediates"/>
    <property type="evidence" value="ECO:0007669"/>
    <property type="project" value="TreeGrafter"/>
</dbReference>
<dbReference type="PANTHER" id="PTHR22980">
    <property type="entry name" value="CORTISTATIN"/>
    <property type="match status" value="1"/>
</dbReference>
<evidence type="ECO:0000256" key="1">
    <source>
        <dbReference type="ARBA" id="ARBA00006612"/>
    </source>
</evidence>
<reference evidence="6" key="1">
    <citation type="submission" date="2021-07" db="EMBL/GenBank/DDBJ databases">
        <authorList>
            <person name="Durling M."/>
        </authorList>
    </citation>
    <scope>NUCLEOTIDE SEQUENCE</scope>
</reference>
<keyword evidence="3" id="KW-0238">DNA-binding</keyword>
<feature type="non-terminal residue" evidence="6">
    <location>
        <position position="1"/>
    </location>
</feature>
<dbReference type="Pfam" id="PF15630">
    <property type="entry name" value="CENP-S"/>
    <property type="match status" value="1"/>
</dbReference>
<sequence length="114" mass="12720">RLKASLWFAVGKIVEEESLRLNTSATPQFIGALTEMVWEQIKNVAQDLESFAQHAGRTTVQTDDVLLVTRRNDALHDMIKDFIEEEQVKNAAAKEKVKENGARGAKAGRGKARK</sequence>
<accession>A0A9N9L5J8</accession>